<feature type="region of interest" description="Disordered" evidence="1">
    <location>
        <begin position="176"/>
        <end position="212"/>
    </location>
</feature>
<dbReference type="CDD" id="cd00093">
    <property type="entry name" value="HTH_XRE"/>
    <property type="match status" value="1"/>
</dbReference>
<proteinExistence type="predicted"/>
<dbReference type="InterPro" id="IPR010982">
    <property type="entry name" value="Lambda_DNA-bd_dom_sf"/>
</dbReference>
<dbReference type="InterPro" id="IPR050400">
    <property type="entry name" value="Bact_Cytoskel_RodZ"/>
</dbReference>
<dbReference type="EMBL" id="CP028339">
    <property type="protein sequence ID" value="AVR87931.1"/>
    <property type="molecule type" value="Genomic_DNA"/>
</dbReference>
<accession>A0A2R4BKU9</accession>
<evidence type="ECO:0000313" key="5">
    <source>
        <dbReference type="Proteomes" id="UP000241885"/>
    </source>
</evidence>
<feature type="region of interest" description="Disordered" evidence="1">
    <location>
        <begin position="231"/>
        <end position="268"/>
    </location>
</feature>
<feature type="domain" description="Cytoskeleton protein RodZ-like C-terminal" evidence="3">
    <location>
        <begin position="272"/>
        <end position="343"/>
    </location>
</feature>
<dbReference type="Gene3D" id="1.10.260.40">
    <property type="entry name" value="lambda repressor-like DNA-binding domains"/>
    <property type="match status" value="1"/>
</dbReference>
<dbReference type="InterPro" id="IPR025194">
    <property type="entry name" value="RodZ-like_C"/>
</dbReference>
<feature type="compositionally biased region" description="Low complexity" evidence="1">
    <location>
        <begin position="231"/>
        <end position="240"/>
    </location>
</feature>
<keyword evidence="2" id="KW-0812">Transmembrane</keyword>
<dbReference type="PANTHER" id="PTHR34475:SF1">
    <property type="entry name" value="CYTOSKELETON PROTEIN RODZ"/>
    <property type="match status" value="1"/>
</dbReference>
<evidence type="ECO:0000256" key="1">
    <source>
        <dbReference type="SAM" id="MobiDB-lite"/>
    </source>
</evidence>
<dbReference type="PANTHER" id="PTHR34475">
    <property type="match status" value="1"/>
</dbReference>
<keyword evidence="2" id="KW-1133">Transmembrane helix</keyword>
<feature type="transmembrane region" description="Helical" evidence="2">
    <location>
        <begin position="120"/>
        <end position="140"/>
    </location>
</feature>
<gene>
    <name evidence="4" type="ORF">Tharo_0990</name>
</gene>
<dbReference type="Proteomes" id="UP000241885">
    <property type="component" value="Chromosome"/>
</dbReference>
<dbReference type="Pfam" id="PF13413">
    <property type="entry name" value="HTH_25"/>
    <property type="match status" value="1"/>
</dbReference>
<keyword evidence="2" id="KW-0472">Membrane</keyword>
<dbReference type="SUPFAM" id="SSF47413">
    <property type="entry name" value="lambda repressor-like DNA-binding domains"/>
    <property type="match status" value="1"/>
</dbReference>
<feature type="compositionally biased region" description="Low complexity" evidence="1">
    <location>
        <begin position="186"/>
        <end position="212"/>
    </location>
</feature>
<name>A0A2R4BKU9_THAAR</name>
<dbReference type="GO" id="GO:0003677">
    <property type="term" value="F:DNA binding"/>
    <property type="evidence" value="ECO:0007669"/>
    <property type="project" value="InterPro"/>
</dbReference>
<protein>
    <submittedName>
        <fullName evidence="4">RodZ-like protein</fullName>
    </submittedName>
</protein>
<keyword evidence="5" id="KW-1185">Reference proteome</keyword>
<evidence type="ECO:0000313" key="4">
    <source>
        <dbReference type="EMBL" id="AVR87931.1"/>
    </source>
</evidence>
<feature type="region of interest" description="Disordered" evidence="1">
    <location>
        <begin position="1"/>
        <end position="31"/>
    </location>
</feature>
<sequence>MSSMQSENLPAAAGEPAVPSPGAQLRRAREARGESVSEVAFALKLSPRQIDALERDDFAALPGTAFVRGFLRNYARYLGLDAAPLLDGVQHLAGSAAPDLSPIRNADGDLPSRSGRRRGAFPAGMLVLALMLLVAAGWYFDGFRTDLPGLADNGSMESVPAENAPAESAPVAVLPLERGDAGPGAGAVAPGADNPLQPEVAASTPAATAAEIPAKAETPAAVDGRVAPAPAAQVPATEVPAAPPAPVAEDGRSAAASPPPAAPQAGSGGRLVLRFGADSWVEVRDAAGAILHSGLNRAGSVRTVQGKPPFALVVGNAAGVAVEFDGRTVDLAAHARGSVARLTLGE</sequence>
<dbReference type="AlphaFoldDB" id="A0A2R4BKU9"/>
<dbReference type="KEGG" id="tak:Tharo_0990"/>
<dbReference type="InterPro" id="IPR001387">
    <property type="entry name" value="Cro/C1-type_HTH"/>
</dbReference>
<dbReference type="Pfam" id="PF13464">
    <property type="entry name" value="RodZ_C"/>
    <property type="match status" value="1"/>
</dbReference>
<reference evidence="4 5" key="1">
    <citation type="submission" date="2018-03" db="EMBL/GenBank/DDBJ databases">
        <title>Complete genome sequence of Thauera aromatica, a model organism for studying aromatic compound degradation under denitrifying conditions.</title>
        <authorList>
            <person name="Lo H.-Y."/>
            <person name="Goris T."/>
            <person name="Boll M."/>
            <person name="Mueller J.A."/>
        </authorList>
    </citation>
    <scope>NUCLEOTIDE SEQUENCE [LARGE SCALE GENOMIC DNA]</scope>
    <source>
        <strain evidence="4 5">K172</strain>
    </source>
</reference>
<evidence type="ECO:0000259" key="3">
    <source>
        <dbReference type="Pfam" id="PF13464"/>
    </source>
</evidence>
<evidence type="ECO:0000256" key="2">
    <source>
        <dbReference type="SAM" id="Phobius"/>
    </source>
</evidence>
<organism evidence="4 5">
    <name type="scientific">Thauera aromatica K172</name>
    <dbReference type="NCBI Taxonomy" id="44139"/>
    <lineage>
        <taxon>Bacteria</taxon>
        <taxon>Pseudomonadati</taxon>
        <taxon>Pseudomonadota</taxon>
        <taxon>Betaproteobacteria</taxon>
        <taxon>Rhodocyclales</taxon>
        <taxon>Zoogloeaceae</taxon>
        <taxon>Thauera</taxon>
    </lineage>
</organism>